<keyword evidence="7" id="KW-0456">Lyase</keyword>
<dbReference type="EMBL" id="JAZGQO010000002">
    <property type="protein sequence ID" value="KAK6191246.1"/>
    <property type="molecule type" value="Genomic_DNA"/>
</dbReference>
<gene>
    <name evidence="10" type="ORF">SNE40_002982</name>
</gene>
<evidence type="ECO:0000313" key="10">
    <source>
        <dbReference type="EMBL" id="KAK6191246.1"/>
    </source>
</evidence>
<dbReference type="PANTHER" id="PTHR11954:SF22">
    <property type="entry name" value="D-DOPACHROME DECARBOXYLASE"/>
    <property type="match status" value="1"/>
</dbReference>
<evidence type="ECO:0000256" key="5">
    <source>
        <dbReference type="ARBA" id="ARBA00022990"/>
    </source>
</evidence>
<comment type="function">
    <text evidence="8">Tautomerization of D-dopachrome with decarboxylation to give 5,6-dihydroxyindole (DHI).</text>
</comment>
<comment type="subunit">
    <text evidence="3">Homotrimer.</text>
</comment>
<evidence type="ECO:0000256" key="7">
    <source>
        <dbReference type="ARBA" id="ARBA00023239"/>
    </source>
</evidence>
<evidence type="ECO:0000256" key="1">
    <source>
        <dbReference type="ARBA" id="ARBA00004496"/>
    </source>
</evidence>
<comment type="similarity">
    <text evidence="2">Belongs to the MIF family.</text>
</comment>
<dbReference type="InterPro" id="IPR001398">
    <property type="entry name" value="Macrophage_inhib_fac"/>
</dbReference>
<evidence type="ECO:0000256" key="8">
    <source>
        <dbReference type="ARBA" id="ARBA00037460"/>
    </source>
</evidence>
<dbReference type="GO" id="GO:0050178">
    <property type="term" value="F:phenylpyruvate tautomerase activity"/>
    <property type="evidence" value="ECO:0007669"/>
    <property type="project" value="TreeGrafter"/>
</dbReference>
<dbReference type="Gene3D" id="3.30.429.10">
    <property type="entry name" value="Macrophage Migration Inhibitory Factor"/>
    <property type="match status" value="1"/>
</dbReference>
<name>A0AAN8K8T3_PATCE</name>
<accession>A0AAN8K8T3</accession>
<evidence type="ECO:0000256" key="6">
    <source>
        <dbReference type="ARBA" id="ARBA00023101"/>
    </source>
</evidence>
<dbReference type="Proteomes" id="UP001347796">
    <property type="component" value="Unassembled WGS sequence"/>
</dbReference>
<organism evidence="10 11">
    <name type="scientific">Patella caerulea</name>
    <name type="common">Rayed Mediterranean limpet</name>
    <dbReference type="NCBI Taxonomy" id="87958"/>
    <lineage>
        <taxon>Eukaryota</taxon>
        <taxon>Metazoa</taxon>
        <taxon>Spiralia</taxon>
        <taxon>Lophotrochozoa</taxon>
        <taxon>Mollusca</taxon>
        <taxon>Gastropoda</taxon>
        <taxon>Patellogastropoda</taxon>
        <taxon>Patelloidea</taxon>
        <taxon>Patellidae</taxon>
        <taxon>Patella</taxon>
    </lineage>
</organism>
<evidence type="ECO:0000256" key="4">
    <source>
        <dbReference type="ARBA" id="ARBA00022490"/>
    </source>
</evidence>
<evidence type="ECO:0000256" key="2">
    <source>
        <dbReference type="ARBA" id="ARBA00005851"/>
    </source>
</evidence>
<reference evidence="10 11" key="1">
    <citation type="submission" date="2024-01" db="EMBL/GenBank/DDBJ databases">
        <title>The genome of the rayed Mediterranean limpet Patella caerulea (Linnaeus, 1758).</title>
        <authorList>
            <person name="Anh-Thu Weber A."/>
            <person name="Halstead-Nussloch G."/>
        </authorList>
    </citation>
    <scope>NUCLEOTIDE SEQUENCE [LARGE SCALE GENOMIC DNA]</scope>
    <source>
        <strain evidence="10">AATW-2023a</strain>
        <tissue evidence="10">Whole specimen</tissue>
    </source>
</reference>
<evidence type="ECO:0000256" key="3">
    <source>
        <dbReference type="ARBA" id="ARBA00011233"/>
    </source>
</evidence>
<protein>
    <recommendedName>
        <fullName evidence="9">D-dopachrome decarboxylase</fullName>
        <ecNumber evidence="9">4.1.1.84</ecNumber>
    </recommendedName>
</protein>
<keyword evidence="4" id="KW-0963">Cytoplasm</keyword>
<dbReference type="PANTHER" id="PTHR11954">
    <property type="entry name" value="D-DOPACHROME DECARBOXYLASE"/>
    <property type="match status" value="1"/>
</dbReference>
<keyword evidence="11" id="KW-1185">Reference proteome</keyword>
<proteinExistence type="inferred from homology"/>
<comment type="caution">
    <text evidence="10">The sequence shown here is derived from an EMBL/GenBank/DDBJ whole genome shotgun (WGS) entry which is preliminary data.</text>
</comment>
<dbReference type="GO" id="GO:0042438">
    <property type="term" value="P:melanin biosynthetic process"/>
    <property type="evidence" value="ECO:0007669"/>
    <property type="project" value="UniProtKB-KW"/>
</dbReference>
<dbReference type="InterPro" id="IPR014347">
    <property type="entry name" value="Tautomerase/MIF_sf"/>
</dbReference>
<keyword evidence="6" id="KW-0470">Melanin biosynthesis</keyword>
<dbReference type="AlphaFoldDB" id="A0AAN8K8T3"/>
<comment type="subcellular location">
    <subcellularLocation>
        <location evidence="1">Cytoplasm</location>
    </subcellularLocation>
</comment>
<dbReference type="GO" id="GO:0033981">
    <property type="term" value="F:D-dopachrome decarboxylase activity"/>
    <property type="evidence" value="ECO:0007669"/>
    <property type="project" value="UniProtKB-EC"/>
</dbReference>
<dbReference type="GO" id="GO:0005737">
    <property type="term" value="C:cytoplasm"/>
    <property type="evidence" value="ECO:0007669"/>
    <property type="project" value="UniProtKB-SubCell"/>
</dbReference>
<dbReference type="Pfam" id="PF01187">
    <property type="entry name" value="MIF"/>
    <property type="match status" value="1"/>
</dbReference>
<dbReference type="GO" id="GO:0005615">
    <property type="term" value="C:extracellular space"/>
    <property type="evidence" value="ECO:0007669"/>
    <property type="project" value="TreeGrafter"/>
</dbReference>
<keyword evidence="5" id="KW-0007">Acetylation</keyword>
<evidence type="ECO:0000256" key="9">
    <source>
        <dbReference type="ARBA" id="ARBA00038884"/>
    </source>
</evidence>
<dbReference type="EC" id="4.1.1.84" evidence="9"/>
<evidence type="ECO:0000313" key="11">
    <source>
        <dbReference type="Proteomes" id="UP001347796"/>
    </source>
</evidence>
<sequence>MPMCIVNTNRKSEDIPDDFEAKLAEKVASVLNKPLSAMQVIVNSGVRMYRKESAAPACIMQLYSIDVFDEQRNPTYTPPLLDFLKTQLRLGENRTVVHYIPAQRFMFGQ</sequence>
<dbReference type="SUPFAM" id="SSF55331">
    <property type="entry name" value="Tautomerase/MIF"/>
    <property type="match status" value="1"/>
</dbReference>